<accession>A0AAW9FQP7</accession>
<gene>
    <name evidence="8" type="ORF">RMR22_22985</name>
    <name evidence="9" type="ORF">RMS29_21310</name>
</gene>
<protein>
    <submittedName>
        <fullName evidence="8">Methyl-accepting chemotaxis protein</fullName>
    </submittedName>
</protein>
<evidence type="ECO:0000256" key="4">
    <source>
        <dbReference type="SAM" id="Coils"/>
    </source>
</evidence>
<evidence type="ECO:0000259" key="6">
    <source>
        <dbReference type="PROSITE" id="PS50111"/>
    </source>
</evidence>
<name>A0AAW9FQP7_9HYPH</name>
<evidence type="ECO:0000256" key="1">
    <source>
        <dbReference type="ARBA" id="ARBA00022500"/>
    </source>
</evidence>
<dbReference type="InterPro" id="IPR004090">
    <property type="entry name" value="Chemotax_Me-accpt_rcpt"/>
</dbReference>
<dbReference type="GO" id="GO:0004888">
    <property type="term" value="F:transmembrane signaling receptor activity"/>
    <property type="evidence" value="ECO:0007669"/>
    <property type="project" value="InterPro"/>
</dbReference>
<dbReference type="CDD" id="cd11386">
    <property type="entry name" value="MCP_signal"/>
    <property type="match status" value="1"/>
</dbReference>
<comment type="caution">
    <text evidence="8">The sequence shown here is derived from an EMBL/GenBank/DDBJ whole genome shotgun (WGS) entry which is preliminary data.</text>
</comment>
<dbReference type="PROSITE" id="PS50111">
    <property type="entry name" value="CHEMOTAXIS_TRANSDUC_2"/>
    <property type="match status" value="1"/>
</dbReference>
<reference evidence="8 10" key="1">
    <citation type="journal article" date="2023" name="Phytobiomes J">
        <title>Deciphering the key players within the bacterial microbiota associated with aerial crown gall tumors on rhododendron: Insights into the gallobiome.</title>
        <authorList>
            <person name="Kuzmanovic N."/>
            <person name="Nesme J."/>
            <person name="Wolf J."/>
            <person name="Neumann-Schaal M."/>
            <person name="Petersen J."/>
            <person name="Fernandez-Gnecco G."/>
            <person name="Sproeer C."/>
            <person name="Bunk B."/>
            <person name="Overmann J."/>
            <person name="Sorensen S.J."/>
            <person name="Idczak E."/>
            <person name="Smalla K."/>
        </authorList>
    </citation>
    <scope>NUCLEOTIDE SEQUENCE</scope>
    <source>
        <strain evidence="8">Rho-11.1</strain>
        <strain evidence="10">rho-14.1</strain>
        <strain evidence="9">Rho-14.1</strain>
    </source>
</reference>
<evidence type="ECO:0000313" key="8">
    <source>
        <dbReference type="EMBL" id="MDX8305118.1"/>
    </source>
</evidence>
<evidence type="ECO:0000313" key="9">
    <source>
        <dbReference type="EMBL" id="MDX8331757.1"/>
    </source>
</evidence>
<keyword evidence="4" id="KW-0175">Coiled coil</keyword>
<dbReference type="SUPFAM" id="SSF158472">
    <property type="entry name" value="HAMP domain-like"/>
    <property type="match status" value="1"/>
</dbReference>
<dbReference type="PANTHER" id="PTHR43531:SF11">
    <property type="entry name" value="METHYL-ACCEPTING CHEMOTAXIS PROTEIN 3"/>
    <property type="match status" value="1"/>
</dbReference>
<evidence type="ECO:0000313" key="10">
    <source>
        <dbReference type="Proteomes" id="UP001277561"/>
    </source>
</evidence>
<proteinExistence type="inferred from homology"/>
<dbReference type="PANTHER" id="PTHR43531">
    <property type="entry name" value="PROTEIN ICFG"/>
    <property type="match status" value="1"/>
</dbReference>
<feature type="domain" description="Methyl-accepting transducer" evidence="6">
    <location>
        <begin position="348"/>
        <end position="577"/>
    </location>
</feature>
<dbReference type="InterPro" id="IPR003660">
    <property type="entry name" value="HAMP_dom"/>
</dbReference>
<dbReference type="EMBL" id="JAVRAD010000012">
    <property type="protein sequence ID" value="MDX8331757.1"/>
    <property type="molecule type" value="Genomic_DNA"/>
</dbReference>
<comment type="similarity">
    <text evidence="2">Belongs to the methyl-accepting chemotaxis (MCP) protein family.</text>
</comment>
<dbReference type="PRINTS" id="PR00260">
    <property type="entry name" value="CHEMTRNSDUCR"/>
</dbReference>
<organism evidence="8">
    <name type="scientific">Agrobacterium rosae</name>
    <dbReference type="NCBI Taxonomy" id="1972867"/>
    <lineage>
        <taxon>Bacteria</taxon>
        <taxon>Pseudomonadati</taxon>
        <taxon>Pseudomonadota</taxon>
        <taxon>Alphaproteobacteria</taxon>
        <taxon>Hyphomicrobiales</taxon>
        <taxon>Rhizobiaceae</taxon>
        <taxon>Rhizobium/Agrobacterium group</taxon>
        <taxon>Agrobacterium</taxon>
    </lineage>
</organism>
<dbReference type="RefSeq" id="WP_320187958.1">
    <property type="nucleotide sequence ID" value="NZ_CP133554.1"/>
</dbReference>
<keyword evidence="5" id="KW-1133">Transmembrane helix</keyword>
<sequence>MLSRVKIRTKILGIVLGVSLVSAALAVFSSDQIEDIGSNYSLLVNQRDPGVLKLVGVAKSVSDAAFATHRVSAYPRNSGVVISSKALRTRSLNRASFLLDGALRRFPDHKADIDALRQAVRLVDTASERAAMVAINPDDQSQRSSLQQLDKSYFDFNQAYSKLYDQISSSASYHAESLGRTTNRVIYLTLAGSFAGIAFGIVIALLVSSKGITGPLRKLGGAMSTLAAGELDVEIDGRQRRDEIGDMARSVEVFKKAANENRRLANEAEIANNERAEIQKRQAAEDNARTQRLRDLIDNVKIAFGGLATGELTTRIGGAFPQEFEPIRTAFNSSVERLENAIAAVDAGISSMQADLNGITDSASDLSRRTEQQAAALEETSAALSELMKKVEETSLKSVEATKLAEGAHNEAKLGAAVLAEAIGAMSEIERSSGKINNIVGLIDQIAFQTNLLALNAGVEAARAGDRGKGFAVVAQEVRALSQQSASAAQEIKGLISSANSQVKDGVALVTESGIVFERILTQVDGVSSAINEISVSAQDQAASLHQVSAAAAQMDKVTQQNAGMVEETTAATQNLLLETTQLAELMRAFKTTAGTQAGDNLSRKAA</sequence>
<keyword evidence="5" id="KW-0812">Transmembrane</keyword>
<evidence type="ECO:0000256" key="2">
    <source>
        <dbReference type="ARBA" id="ARBA00029447"/>
    </source>
</evidence>
<dbReference type="SMART" id="SM00304">
    <property type="entry name" value="HAMP"/>
    <property type="match status" value="2"/>
</dbReference>
<dbReference type="Gene3D" id="1.10.8.500">
    <property type="entry name" value="HAMP domain in histidine kinase"/>
    <property type="match status" value="1"/>
</dbReference>
<evidence type="ECO:0000256" key="3">
    <source>
        <dbReference type="PROSITE-ProRule" id="PRU00284"/>
    </source>
</evidence>
<feature type="domain" description="HAMP" evidence="7">
    <location>
        <begin position="307"/>
        <end position="343"/>
    </location>
</feature>
<dbReference type="Gene3D" id="1.10.287.950">
    <property type="entry name" value="Methyl-accepting chemotaxis protein"/>
    <property type="match status" value="1"/>
</dbReference>
<dbReference type="PROSITE" id="PS50885">
    <property type="entry name" value="HAMP"/>
    <property type="match status" value="2"/>
</dbReference>
<dbReference type="Pfam" id="PF00015">
    <property type="entry name" value="MCPsignal"/>
    <property type="match status" value="1"/>
</dbReference>
<feature type="domain" description="HAMP" evidence="7">
    <location>
        <begin position="210"/>
        <end position="263"/>
    </location>
</feature>
<dbReference type="SMART" id="SM00283">
    <property type="entry name" value="MA"/>
    <property type="match status" value="1"/>
</dbReference>
<evidence type="ECO:0000259" key="7">
    <source>
        <dbReference type="PROSITE" id="PS50885"/>
    </source>
</evidence>
<dbReference type="CDD" id="cd06225">
    <property type="entry name" value="HAMP"/>
    <property type="match status" value="1"/>
</dbReference>
<dbReference type="GO" id="GO:0007165">
    <property type="term" value="P:signal transduction"/>
    <property type="evidence" value="ECO:0007669"/>
    <property type="project" value="UniProtKB-KW"/>
</dbReference>
<dbReference type="EMBL" id="JAVRAF010000013">
    <property type="protein sequence ID" value="MDX8305118.1"/>
    <property type="molecule type" value="Genomic_DNA"/>
</dbReference>
<keyword evidence="5" id="KW-0472">Membrane</keyword>
<dbReference type="AlphaFoldDB" id="A0AAW9FQP7"/>
<evidence type="ECO:0000256" key="5">
    <source>
        <dbReference type="SAM" id="Phobius"/>
    </source>
</evidence>
<keyword evidence="3" id="KW-0807">Transducer</keyword>
<feature type="coiled-coil region" evidence="4">
    <location>
        <begin position="254"/>
        <end position="293"/>
    </location>
</feature>
<dbReference type="Pfam" id="PF00672">
    <property type="entry name" value="HAMP"/>
    <property type="match status" value="1"/>
</dbReference>
<keyword evidence="1" id="KW-0145">Chemotaxis</keyword>
<dbReference type="InterPro" id="IPR051310">
    <property type="entry name" value="MCP_chemotaxis"/>
</dbReference>
<dbReference type="InterPro" id="IPR004089">
    <property type="entry name" value="MCPsignal_dom"/>
</dbReference>
<dbReference type="GO" id="GO:0006935">
    <property type="term" value="P:chemotaxis"/>
    <property type="evidence" value="ECO:0007669"/>
    <property type="project" value="UniProtKB-KW"/>
</dbReference>
<feature type="transmembrane region" description="Helical" evidence="5">
    <location>
        <begin position="185"/>
        <end position="207"/>
    </location>
</feature>
<dbReference type="Proteomes" id="UP001277561">
    <property type="component" value="Unassembled WGS sequence"/>
</dbReference>
<dbReference type="SUPFAM" id="SSF58104">
    <property type="entry name" value="Methyl-accepting chemotaxis protein (MCP) signaling domain"/>
    <property type="match status" value="1"/>
</dbReference>
<dbReference type="GO" id="GO:0016020">
    <property type="term" value="C:membrane"/>
    <property type="evidence" value="ECO:0007669"/>
    <property type="project" value="InterPro"/>
</dbReference>
<keyword evidence="10" id="KW-1185">Reference proteome</keyword>